<protein>
    <recommendedName>
        <fullName evidence="7">DUF4139 domain-containing protein</fullName>
    </recommendedName>
</protein>
<proteinExistence type="predicted"/>
<evidence type="ECO:0000256" key="2">
    <source>
        <dbReference type="SAM" id="MobiDB-lite"/>
    </source>
</evidence>
<feature type="coiled-coil region" evidence="1">
    <location>
        <begin position="90"/>
        <end position="117"/>
    </location>
</feature>
<evidence type="ECO:0000259" key="3">
    <source>
        <dbReference type="Pfam" id="PF13598"/>
    </source>
</evidence>
<dbReference type="AlphaFoldDB" id="A0A9W4H172"/>
<keyword evidence="6" id="KW-1185">Reference proteome</keyword>
<dbReference type="PANTHER" id="PTHR31005">
    <property type="entry name" value="DUF4139 DOMAIN-CONTAINING PROTEIN"/>
    <property type="match status" value="1"/>
</dbReference>
<keyword evidence="1" id="KW-0175">Coiled coil</keyword>
<dbReference type="InterPro" id="IPR025554">
    <property type="entry name" value="DUF4140"/>
</dbReference>
<accession>A0A9W4H172</accession>
<comment type="caution">
    <text evidence="5">The sequence shown here is derived from an EMBL/GenBank/DDBJ whole genome shotgun (WGS) entry which is preliminary data.</text>
</comment>
<feature type="region of interest" description="Disordered" evidence="2">
    <location>
        <begin position="456"/>
        <end position="478"/>
    </location>
</feature>
<sequence>MHASTRIPTGDGPVTGSAVTSVVVHSSGAVCTRTARLGLPAGTAAVRVTGLPPTLHEDSLRGRVVSGPEGLRITDIRVEFGAALRRGDDLPRLRLDLEDAEDRQSRLRDRRDRLTAEVAEVAALRAEAPLPRRGDPPRWAPVESILALAGFVDSRLSVLHRRLRAVEDELAEADHAADVLHHRLTEASTATSAARTAPSATALVTFAHGPDAARPDAESSEPGPAGGGPADSVSAPGGSTPGPQPPGGADAKQADGTDWTGGSTPGTPAPQPFGPRAPQASGSADAGQSVAVELELEYHVPGATWAPVYQLRLDGRSGAGTLVLRACVAQRVGEDWSGVRLGLSTADLLRRADLPELRSLRIGRRQEEPAHLSWREPPAGLDDLFAGYDAAAVAAPVTRGPDVPLPVSASAPVPPPMPAAVGGYGAAPAAPAAPRPRAAMARAGLAAAAPGGPALESDAFAGGPAAQPSPFAPAEPPSPGADLLDYARLTLAGPDAPVGRGTLRPAPRAAHPAAAEYQRRAAAVAGLARPAHAVDVRASAGSFDYRFDTAAPVDVAADGRWHTVPVNEVPVSTEFEYVCVPAVDPAVFGTVLVTNDSAHALLAGPVDVMVDGDFVLTAPLPTLAPGQRQAVGVGVAESVKVARRAHMRESTAGLRGGTTVLDHTVEIDVANRLPYPVVVQVRERVPVSADKDVRIEEHKASPPWTPAERPVDGQEDDYVRGVRSWRVALEAGGTATLNGGYGIRLPAGKAVVGGNRRN</sequence>
<dbReference type="Pfam" id="PF13600">
    <property type="entry name" value="DUF4140"/>
    <property type="match status" value="1"/>
</dbReference>
<dbReference type="EMBL" id="CAJVAX010000017">
    <property type="protein sequence ID" value="CAG7641036.1"/>
    <property type="molecule type" value="Genomic_DNA"/>
</dbReference>
<organism evidence="5 6">
    <name type="scientific">Actinacidiphila bryophytorum</name>
    <dbReference type="NCBI Taxonomy" id="1436133"/>
    <lineage>
        <taxon>Bacteria</taxon>
        <taxon>Bacillati</taxon>
        <taxon>Actinomycetota</taxon>
        <taxon>Actinomycetes</taxon>
        <taxon>Kitasatosporales</taxon>
        <taxon>Streptomycetaceae</taxon>
        <taxon>Actinacidiphila</taxon>
    </lineage>
</organism>
<evidence type="ECO:0000313" key="6">
    <source>
        <dbReference type="Proteomes" id="UP001153328"/>
    </source>
</evidence>
<dbReference type="Proteomes" id="UP001153328">
    <property type="component" value="Unassembled WGS sequence"/>
</dbReference>
<evidence type="ECO:0008006" key="7">
    <source>
        <dbReference type="Google" id="ProtNLM"/>
    </source>
</evidence>
<gene>
    <name evidence="5" type="ORF">SBRY_30492</name>
</gene>
<feature type="region of interest" description="Disordered" evidence="2">
    <location>
        <begin position="210"/>
        <end position="288"/>
    </location>
</feature>
<feature type="domain" description="DUF4140" evidence="4">
    <location>
        <begin position="22"/>
        <end position="119"/>
    </location>
</feature>
<reference evidence="5" key="1">
    <citation type="submission" date="2021-06" db="EMBL/GenBank/DDBJ databases">
        <authorList>
            <person name="Arsene-Ploetze F."/>
        </authorList>
    </citation>
    <scope>NUCLEOTIDE SEQUENCE</scope>
    <source>
        <strain evidence="5">SBRY1</strain>
    </source>
</reference>
<feature type="compositionally biased region" description="Low complexity" evidence="2">
    <location>
        <begin position="456"/>
        <end position="469"/>
    </location>
</feature>
<name>A0A9W4H172_9ACTN</name>
<dbReference type="InterPro" id="IPR011935">
    <property type="entry name" value="CHP02231"/>
</dbReference>
<feature type="domain" description="DUF4139" evidence="3">
    <location>
        <begin position="294"/>
        <end position="746"/>
    </location>
</feature>
<dbReference type="InterPro" id="IPR037291">
    <property type="entry name" value="DUF4139"/>
</dbReference>
<evidence type="ECO:0000259" key="4">
    <source>
        <dbReference type="Pfam" id="PF13600"/>
    </source>
</evidence>
<evidence type="ECO:0000256" key="1">
    <source>
        <dbReference type="SAM" id="Coils"/>
    </source>
</evidence>
<dbReference type="RefSeq" id="WP_205042853.1">
    <property type="nucleotide sequence ID" value="NZ_CAJVAX010000017.1"/>
</dbReference>
<dbReference type="PANTHER" id="PTHR31005:SF8">
    <property type="entry name" value="DUF4139 DOMAIN-CONTAINING PROTEIN"/>
    <property type="match status" value="1"/>
</dbReference>
<evidence type="ECO:0000313" key="5">
    <source>
        <dbReference type="EMBL" id="CAG7641036.1"/>
    </source>
</evidence>
<dbReference type="Pfam" id="PF13598">
    <property type="entry name" value="DUF4139"/>
    <property type="match status" value="1"/>
</dbReference>